<evidence type="ECO:0000256" key="7">
    <source>
        <dbReference type="SAM" id="Phobius"/>
    </source>
</evidence>
<keyword evidence="3" id="KW-1003">Cell membrane</keyword>
<evidence type="ECO:0000313" key="8">
    <source>
        <dbReference type="EMBL" id="MBG0779199.1"/>
    </source>
</evidence>
<gene>
    <name evidence="8" type="primary">hybB</name>
    <name evidence="8" type="ORF">H0S81_04665</name>
</gene>
<evidence type="ECO:0000256" key="3">
    <source>
        <dbReference type="ARBA" id="ARBA00022475"/>
    </source>
</evidence>
<dbReference type="Proteomes" id="UP000706172">
    <property type="component" value="Unassembled WGS sequence"/>
</dbReference>
<feature type="transmembrane region" description="Helical" evidence="7">
    <location>
        <begin position="260"/>
        <end position="278"/>
    </location>
</feature>
<name>A0A931CWS3_9BACT</name>
<evidence type="ECO:0000313" key="9">
    <source>
        <dbReference type="Proteomes" id="UP000706172"/>
    </source>
</evidence>
<dbReference type="EMBL" id="JACCQK010000236">
    <property type="protein sequence ID" value="MBG0779199.1"/>
    <property type="molecule type" value="Genomic_DNA"/>
</dbReference>
<evidence type="ECO:0000256" key="6">
    <source>
        <dbReference type="ARBA" id="ARBA00023136"/>
    </source>
</evidence>
<dbReference type="GO" id="GO:0005886">
    <property type="term" value="C:plasma membrane"/>
    <property type="evidence" value="ECO:0007669"/>
    <property type="project" value="UniProtKB-SubCell"/>
</dbReference>
<proteinExistence type="inferred from homology"/>
<comment type="similarity">
    <text evidence="2">Belongs to the NrfD family.</text>
</comment>
<dbReference type="AlphaFoldDB" id="A0A931CWS3"/>
<organism evidence="8 9">
    <name type="scientific">Desulfotignum balticum</name>
    <dbReference type="NCBI Taxonomy" id="115781"/>
    <lineage>
        <taxon>Bacteria</taxon>
        <taxon>Pseudomonadati</taxon>
        <taxon>Thermodesulfobacteriota</taxon>
        <taxon>Desulfobacteria</taxon>
        <taxon>Desulfobacterales</taxon>
        <taxon>Desulfobacteraceae</taxon>
        <taxon>Desulfotignum</taxon>
    </lineage>
</organism>
<feature type="transmembrane region" description="Helical" evidence="7">
    <location>
        <begin position="298"/>
        <end position="317"/>
    </location>
</feature>
<dbReference type="InterPro" id="IPR051817">
    <property type="entry name" value="FDH_cytochrome_b556_subunit"/>
</dbReference>
<keyword evidence="5 7" id="KW-1133">Transmembrane helix</keyword>
<feature type="transmembrane region" description="Helical" evidence="7">
    <location>
        <begin position="369"/>
        <end position="391"/>
    </location>
</feature>
<comment type="caution">
    <text evidence="8">The sequence shown here is derived from an EMBL/GenBank/DDBJ whole genome shotgun (WGS) entry which is preliminary data.</text>
</comment>
<accession>A0A931CWS3</accession>
<dbReference type="InterPro" id="IPR005614">
    <property type="entry name" value="NrfD-like"/>
</dbReference>
<feature type="transmembrane region" description="Helical" evidence="7">
    <location>
        <begin position="12"/>
        <end position="33"/>
    </location>
</feature>
<feature type="transmembrane region" description="Helical" evidence="7">
    <location>
        <begin position="128"/>
        <end position="148"/>
    </location>
</feature>
<dbReference type="Pfam" id="PF03916">
    <property type="entry name" value="NrfD"/>
    <property type="match status" value="1"/>
</dbReference>
<evidence type="ECO:0000256" key="5">
    <source>
        <dbReference type="ARBA" id="ARBA00022989"/>
    </source>
</evidence>
<keyword evidence="6 7" id="KW-0472">Membrane</keyword>
<comment type="subcellular location">
    <subcellularLocation>
        <location evidence="1">Cell membrane</location>
        <topology evidence="1">Multi-pass membrane protein</topology>
    </subcellularLocation>
</comment>
<dbReference type="PANTHER" id="PTHR30074">
    <property type="entry name" value="FORMATE DEHYDROGENASE, NITRATE-INDUCIBLE, CYTOCHROME B556 FDN SUBUNIT"/>
    <property type="match status" value="1"/>
</dbReference>
<feature type="transmembrane region" description="Helical" evidence="7">
    <location>
        <begin position="224"/>
        <end position="248"/>
    </location>
</feature>
<keyword evidence="4 7" id="KW-0812">Transmembrane</keyword>
<dbReference type="GO" id="GO:0009061">
    <property type="term" value="P:anaerobic respiration"/>
    <property type="evidence" value="ECO:0007669"/>
    <property type="project" value="TreeGrafter"/>
</dbReference>
<evidence type="ECO:0000256" key="4">
    <source>
        <dbReference type="ARBA" id="ARBA00022692"/>
    </source>
</evidence>
<protein>
    <submittedName>
        <fullName evidence="8">Ni/Fe-hydrogenase cytochrome b subunit</fullName>
    </submittedName>
</protein>
<sequence length="400" mass="44108">MAHAAQPLKRPLWTPGVLVMLVFMFAGAVAIIARFTGGIGYVTNLTNARPWGIWVGIDVATGVALAAGGFTTAALAHIFGRHYYEPVTRPALLTAVLGYTFVVIGLLVDIGRSWAIWKPMFYWNFNSVLFEVAMCVMIYLTVLYIEFLPIVAEQFKGRVNLPGILSGLNRLVDGFLQTADRILGKVMWVFIILGVVLSCMHQSSLGSLMLVAPTKLHPLWYTPILPLLFLTSAIAVGYPMVVFETTLATASFKLDSEMKILAPLTKITIFLLGFYMALKIGDMVMRGTWIYLLDGTYQTNSFLAELLFGVMIPWIMLLFKRVRQSARGVFTAAALIVGGVVLNRVNVFIVGYRSPLTESGYFPAPSEILVTLGLIATLMFIYRVVVTYLPVLQAPKEVSS</sequence>
<feature type="transmembrane region" description="Helical" evidence="7">
    <location>
        <begin position="329"/>
        <end position="349"/>
    </location>
</feature>
<feature type="transmembrane region" description="Helical" evidence="7">
    <location>
        <begin position="186"/>
        <end position="212"/>
    </location>
</feature>
<reference evidence="8" key="1">
    <citation type="submission" date="2020-07" db="EMBL/GenBank/DDBJ databases">
        <title>Severe corrosion of carbon steel in oil field produced water can be linked to methanogenic archaea containing a special type of NiFe hydrogenase.</title>
        <authorList>
            <person name="Lahme S."/>
            <person name="Mand J."/>
            <person name="Longwell J."/>
            <person name="Smith R."/>
            <person name="Enning D."/>
        </authorList>
    </citation>
    <scope>NUCLEOTIDE SEQUENCE</scope>
    <source>
        <strain evidence="8">MIC098Bin6</strain>
    </source>
</reference>
<feature type="transmembrane region" description="Helical" evidence="7">
    <location>
        <begin position="53"/>
        <end position="79"/>
    </location>
</feature>
<evidence type="ECO:0000256" key="2">
    <source>
        <dbReference type="ARBA" id="ARBA00008929"/>
    </source>
</evidence>
<feature type="transmembrane region" description="Helical" evidence="7">
    <location>
        <begin position="91"/>
        <end position="108"/>
    </location>
</feature>
<dbReference type="PANTHER" id="PTHR30074:SF4">
    <property type="entry name" value="NI_FE-HYDROGENASE 2 B-TYPE CYTOCHROME SUBUNIT-RELATED"/>
    <property type="match status" value="1"/>
</dbReference>
<evidence type="ECO:0000256" key="1">
    <source>
        <dbReference type="ARBA" id="ARBA00004651"/>
    </source>
</evidence>